<dbReference type="EMBL" id="JBHTII010000001">
    <property type="protein sequence ID" value="MFD0788967.1"/>
    <property type="molecule type" value="Genomic_DNA"/>
</dbReference>
<evidence type="ECO:0000259" key="3">
    <source>
        <dbReference type="PROSITE" id="PS50965"/>
    </source>
</evidence>
<dbReference type="PROSITE" id="PS50965">
    <property type="entry name" value="NERD"/>
    <property type="match status" value="1"/>
</dbReference>
<proteinExistence type="predicted"/>
<dbReference type="InterPro" id="IPR011528">
    <property type="entry name" value="NERD"/>
</dbReference>
<keyword evidence="2" id="KW-0472">Membrane</keyword>
<sequence>MTDTSMRLRYAGTCRVCGAAIPARTSAVYERSRRTVRCLGCPGTAIAPESEATSSAGHDPDAHAPAPPVTDIDTDVEPDADVLRLRAPGSAVIAETLRARASGPPRSRAARFFGASPLSAEALPWYQGALGELEIARTLTRLGPGWTTIHAIPVGTRGSDIDHLLVGPGGVFTINTKNHEGKRIWVGSRRLLVSGQPTEHLRNASFEAKRAAQILSRSAREPIAVTPIVAIVGARAIAFKERPADVVVLSSTSLVRWLTRRPATLTDANVARVSRLAVDPKTWGDPILAEADLDGFAALRQEVVSARRRRLVWASVGALSMLAVTLTLAFALANGLLQATLAALLP</sequence>
<evidence type="ECO:0000256" key="1">
    <source>
        <dbReference type="SAM" id="MobiDB-lite"/>
    </source>
</evidence>
<feature type="transmembrane region" description="Helical" evidence="2">
    <location>
        <begin position="311"/>
        <end position="337"/>
    </location>
</feature>
<evidence type="ECO:0000313" key="4">
    <source>
        <dbReference type="EMBL" id="MFD0788967.1"/>
    </source>
</evidence>
<comment type="caution">
    <text evidence="4">The sequence shown here is derived from an EMBL/GenBank/DDBJ whole genome shotgun (WGS) entry which is preliminary data.</text>
</comment>
<gene>
    <name evidence="4" type="ORF">ACFQ0P_01050</name>
</gene>
<keyword evidence="5" id="KW-1185">Reference proteome</keyword>
<evidence type="ECO:0000256" key="2">
    <source>
        <dbReference type="SAM" id="Phobius"/>
    </source>
</evidence>
<protein>
    <submittedName>
        <fullName evidence="4">Nuclease-related domain-containing protein</fullName>
    </submittedName>
</protein>
<keyword evidence="2" id="KW-0812">Transmembrane</keyword>
<name>A0ABW3ADL7_9MICO</name>
<dbReference type="RefSeq" id="WP_204979886.1">
    <property type="nucleotide sequence ID" value="NZ_JBHTII010000001.1"/>
</dbReference>
<reference evidence="5" key="1">
    <citation type="journal article" date="2019" name="Int. J. Syst. Evol. Microbiol.">
        <title>The Global Catalogue of Microorganisms (GCM) 10K type strain sequencing project: providing services to taxonomists for standard genome sequencing and annotation.</title>
        <authorList>
            <consortium name="The Broad Institute Genomics Platform"/>
            <consortium name="The Broad Institute Genome Sequencing Center for Infectious Disease"/>
            <person name="Wu L."/>
            <person name="Ma J."/>
        </authorList>
    </citation>
    <scope>NUCLEOTIDE SEQUENCE [LARGE SCALE GENOMIC DNA]</scope>
    <source>
        <strain evidence="5">CCUG 54523</strain>
    </source>
</reference>
<dbReference type="Pfam" id="PF08378">
    <property type="entry name" value="NERD"/>
    <property type="match status" value="1"/>
</dbReference>
<evidence type="ECO:0000313" key="5">
    <source>
        <dbReference type="Proteomes" id="UP001597055"/>
    </source>
</evidence>
<feature type="domain" description="NERD" evidence="3">
    <location>
        <begin position="127"/>
        <end position="238"/>
    </location>
</feature>
<feature type="region of interest" description="Disordered" evidence="1">
    <location>
        <begin position="49"/>
        <end position="75"/>
    </location>
</feature>
<keyword evidence="2" id="KW-1133">Transmembrane helix</keyword>
<accession>A0ABW3ADL7</accession>
<dbReference type="Proteomes" id="UP001597055">
    <property type="component" value="Unassembled WGS sequence"/>
</dbReference>
<organism evidence="4 5">
    <name type="scientific">Microbacterium insulae</name>
    <dbReference type="NCBI Taxonomy" id="483014"/>
    <lineage>
        <taxon>Bacteria</taxon>
        <taxon>Bacillati</taxon>
        <taxon>Actinomycetota</taxon>
        <taxon>Actinomycetes</taxon>
        <taxon>Micrococcales</taxon>
        <taxon>Microbacteriaceae</taxon>
        <taxon>Microbacterium</taxon>
    </lineage>
</organism>